<dbReference type="PIRSF" id="PIRSF006060">
    <property type="entry name" value="AA_transporter"/>
    <property type="match status" value="1"/>
</dbReference>
<feature type="transmembrane region" description="Helical" evidence="6">
    <location>
        <begin position="456"/>
        <end position="475"/>
    </location>
</feature>
<feature type="transmembrane region" description="Helical" evidence="6">
    <location>
        <begin position="165"/>
        <end position="183"/>
    </location>
</feature>
<evidence type="ECO:0000256" key="6">
    <source>
        <dbReference type="SAM" id="Phobius"/>
    </source>
</evidence>
<feature type="transmembrane region" description="Helical" evidence="6">
    <location>
        <begin position="224"/>
        <end position="240"/>
    </location>
</feature>
<dbReference type="OrthoDB" id="3257095at2759"/>
<gene>
    <name evidence="7" type="ORF">D9757_003140</name>
</gene>
<evidence type="ECO:0000256" key="4">
    <source>
        <dbReference type="ARBA" id="ARBA00022989"/>
    </source>
</evidence>
<name>A0A8H5MEM0_9AGAR</name>
<dbReference type="Proteomes" id="UP000518752">
    <property type="component" value="Unassembled WGS sequence"/>
</dbReference>
<dbReference type="Gene3D" id="1.20.1740.10">
    <property type="entry name" value="Amino acid/polyamine transporter I"/>
    <property type="match status" value="1"/>
</dbReference>
<comment type="subcellular location">
    <subcellularLocation>
        <location evidence="1">Membrane</location>
        <topology evidence="1">Multi-pass membrane protein</topology>
    </subcellularLocation>
</comment>
<evidence type="ECO:0008006" key="9">
    <source>
        <dbReference type="Google" id="ProtNLM"/>
    </source>
</evidence>
<dbReference type="GO" id="GO:0016020">
    <property type="term" value="C:membrane"/>
    <property type="evidence" value="ECO:0007669"/>
    <property type="project" value="UniProtKB-SubCell"/>
</dbReference>
<keyword evidence="5 6" id="KW-0472">Membrane</keyword>
<keyword evidence="8" id="KW-1185">Reference proteome</keyword>
<sequence>MSDEESAQNPTILNDEAELARMGYKQELRRELGLMQNFGVSFSIISVITGIPSLFLYGLQTGGPAGMFGGWIVTHSLLHDGCWAGNGRDLQRSSYLWWTIFLGRNIAPDFPVFDRSSQAAMLSPPKKAPIASWITGWFNLLGQVAVTTGPFAVTEYNFKKIQHDPILGISFACASFISTLSTFNTGFVPTANTQIGVYAAVLFSQGLINTFGVSVLHWLNNISVAWHAIGTFSLVVAVLVKAPTHQSAHFVFQTFIDGTGGWSERASPAYVAIIGILMAQYTLTGFDASAHMTEETTNAAMSGSIGNIYILFHNVYSHVGTAGIIMAIGVSALLGLFLLLGPLFSIQDLDNTINSPTGQPVAQIFLDCVGEEGAIVLMIIVIGAMYFCGTFSVTSNSRMMFSFARDNGIPGSKFFAYVNTSWKSPIRTVWLACTLSFILGLPSLGSSVAFSAATSIATIGLYTSYGIPIALRLIYRKKFVRGPFHLGVFSSPIAAGRTHRELLMPSADVLYVTETPVTSKSLNYAVVAVGIVIVFSAGYWLLSARNWYTGPIRQIAAEESGVKVMEPGAVGEYQ</sequence>
<feature type="transmembrane region" description="Helical" evidence="6">
    <location>
        <begin position="522"/>
        <end position="542"/>
    </location>
</feature>
<dbReference type="GO" id="GO:0022857">
    <property type="term" value="F:transmembrane transporter activity"/>
    <property type="evidence" value="ECO:0007669"/>
    <property type="project" value="InterPro"/>
</dbReference>
<protein>
    <recommendedName>
        <fullName evidence="9">Amino acid transporter</fullName>
    </recommendedName>
</protein>
<keyword evidence="3 6" id="KW-0812">Transmembrane</keyword>
<feature type="transmembrane region" description="Helical" evidence="6">
    <location>
        <begin position="429"/>
        <end position="450"/>
    </location>
</feature>
<organism evidence="7 8">
    <name type="scientific">Collybiopsis confluens</name>
    <dbReference type="NCBI Taxonomy" id="2823264"/>
    <lineage>
        <taxon>Eukaryota</taxon>
        <taxon>Fungi</taxon>
        <taxon>Dikarya</taxon>
        <taxon>Basidiomycota</taxon>
        <taxon>Agaricomycotina</taxon>
        <taxon>Agaricomycetes</taxon>
        <taxon>Agaricomycetidae</taxon>
        <taxon>Agaricales</taxon>
        <taxon>Marasmiineae</taxon>
        <taxon>Omphalotaceae</taxon>
        <taxon>Collybiopsis</taxon>
    </lineage>
</organism>
<evidence type="ECO:0000256" key="1">
    <source>
        <dbReference type="ARBA" id="ARBA00004141"/>
    </source>
</evidence>
<reference evidence="7 8" key="1">
    <citation type="journal article" date="2020" name="ISME J.">
        <title>Uncovering the hidden diversity of litter-decomposition mechanisms in mushroom-forming fungi.</title>
        <authorList>
            <person name="Floudas D."/>
            <person name="Bentzer J."/>
            <person name="Ahren D."/>
            <person name="Johansson T."/>
            <person name="Persson P."/>
            <person name="Tunlid A."/>
        </authorList>
    </citation>
    <scope>NUCLEOTIDE SEQUENCE [LARGE SCALE GENOMIC DNA]</scope>
    <source>
        <strain evidence="7 8">CBS 406.79</strain>
    </source>
</reference>
<accession>A0A8H5MEM0</accession>
<evidence type="ECO:0000256" key="3">
    <source>
        <dbReference type="ARBA" id="ARBA00022692"/>
    </source>
</evidence>
<dbReference type="PANTHER" id="PTHR45649">
    <property type="entry name" value="AMINO-ACID PERMEASE BAT1"/>
    <property type="match status" value="1"/>
</dbReference>
<proteinExistence type="predicted"/>
<dbReference type="PANTHER" id="PTHR45649:SF26">
    <property type="entry name" value="OS04G0435100 PROTEIN"/>
    <property type="match status" value="1"/>
</dbReference>
<keyword evidence="4 6" id="KW-1133">Transmembrane helix</keyword>
<keyword evidence="2" id="KW-0813">Transport</keyword>
<evidence type="ECO:0000256" key="5">
    <source>
        <dbReference type="ARBA" id="ARBA00023136"/>
    </source>
</evidence>
<comment type="caution">
    <text evidence="7">The sequence shown here is derived from an EMBL/GenBank/DDBJ whole genome shotgun (WGS) entry which is preliminary data.</text>
</comment>
<dbReference type="Pfam" id="PF13520">
    <property type="entry name" value="AA_permease_2"/>
    <property type="match status" value="1"/>
</dbReference>
<evidence type="ECO:0000313" key="7">
    <source>
        <dbReference type="EMBL" id="KAF5391193.1"/>
    </source>
</evidence>
<feature type="transmembrane region" description="Helical" evidence="6">
    <location>
        <begin position="374"/>
        <end position="393"/>
    </location>
</feature>
<dbReference type="InterPro" id="IPR002293">
    <property type="entry name" value="AA/rel_permease1"/>
</dbReference>
<feature type="transmembrane region" description="Helical" evidence="6">
    <location>
        <begin position="319"/>
        <end position="340"/>
    </location>
</feature>
<evidence type="ECO:0000313" key="8">
    <source>
        <dbReference type="Proteomes" id="UP000518752"/>
    </source>
</evidence>
<evidence type="ECO:0000256" key="2">
    <source>
        <dbReference type="ARBA" id="ARBA00022448"/>
    </source>
</evidence>
<feature type="transmembrane region" description="Helical" evidence="6">
    <location>
        <begin position="38"/>
        <end position="59"/>
    </location>
</feature>
<dbReference type="EMBL" id="JAACJN010000011">
    <property type="protein sequence ID" value="KAF5391193.1"/>
    <property type="molecule type" value="Genomic_DNA"/>
</dbReference>
<feature type="transmembrane region" description="Helical" evidence="6">
    <location>
        <begin position="195"/>
        <end position="218"/>
    </location>
</feature>
<dbReference type="AlphaFoldDB" id="A0A8H5MEM0"/>